<gene>
    <name evidence="2" type="ORF">NADRNF5_0377</name>
</gene>
<organism evidence="2 3">
    <name type="scientific">Nitrosopumilus adriaticus</name>
    <dbReference type="NCBI Taxonomy" id="1580092"/>
    <lineage>
        <taxon>Archaea</taxon>
        <taxon>Nitrososphaerota</taxon>
        <taxon>Nitrososphaeria</taxon>
        <taxon>Nitrosopumilales</taxon>
        <taxon>Nitrosopumilaceae</taxon>
        <taxon>Nitrosopumilus</taxon>
    </lineage>
</organism>
<dbReference type="SUPFAM" id="SSF53300">
    <property type="entry name" value="vWA-like"/>
    <property type="match status" value="1"/>
</dbReference>
<dbReference type="CDD" id="cd00198">
    <property type="entry name" value="vWFA"/>
    <property type="match status" value="1"/>
</dbReference>
<dbReference type="RefSeq" id="WP_048115077.1">
    <property type="nucleotide sequence ID" value="NZ_CP011070.1"/>
</dbReference>
<evidence type="ECO:0000259" key="1">
    <source>
        <dbReference type="PROSITE" id="PS50234"/>
    </source>
</evidence>
<dbReference type="OrthoDB" id="8373at2157"/>
<sequence>MQAIQLQTESIVEIATFLVRRWAEKEKMIVEISDKVETRTRLNENKVILTPLEKRIGNDFQKYRQFRTSLWYEAMRVKFCKKILSNDHAFGFILNTLETQRVEKLGREIWKGMDDEIIFNYTYMLVARPQLHSVYGKARIVEAFYQYFMFGAIKGEIQSSQFEQIKKASAFANKIVNKAIDENHDTEWLEENVSQIIKILDIDSLLTIPISLPFMKAGMALSEEELLKVLKIVSKNKEGDFGSIDPASIMRGENVFDEYKVLLDENKKTENKGLNPEAIGVQIPSTKNVDETVIYDMSLINGLKIKFKEWKTGWKEQHLRTGDEFDEENYIEGNEPFFTDVKKSIKTKIVILLDHSSSIASDAMEYKKATLSLCEVLSYLKVKFAVYAFSTENRAVVCWSVKPDNVKWNSITAKRLAQIVANGSTPLAEVYDKMFPILQSKRPDIFLTLTDGEPSDPDAVRLMTKSFKGLGINMVSLGLGPNTVRATTIANNLKHLGYEKTMAVSRLKDIPSKVIRILDV</sequence>
<dbReference type="Gene3D" id="3.40.50.410">
    <property type="entry name" value="von Willebrand factor, type A domain"/>
    <property type="match status" value="1"/>
</dbReference>
<dbReference type="SMART" id="SM00327">
    <property type="entry name" value="VWA"/>
    <property type="match status" value="1"/>
</dbReference>
<dbReference type="InterPro" id="IPR036465">
    <property type="entry name" value="vWFA_dom_sf"/>
</dbReference>
<dbReference type="STRING" id="1580092.NADRNF5_0377"/>
<keyword evidence="3" id="KW-1185">Reference proteome</keyword>
<dbReference type="EMBL" id="CP011070">
    <property type="protein sequence ID" value="AJW70073.1"/>
    <property type="molecule type" value="Genomic_DNA"/>
</dbReference>
<proteinExistence type="predicted"/>
<dbReference type="PROSITE" id="PS50234">
    <property type="entry name" value="VWFA"/>
    <property type="match status" value="1"/>
</dbReference>
<dbReference type="Proteomes" id="UP000032408">
    <property type="component" value="Chromosome"/>
</dbReference>
<evidence type="ECO:0000313" key="2">
    <source>
        <dbReference type="EMBL" id="AJW70073.1"/>
    </source>
</evidence>
<dbReference type="InterPro" id="IPR002035">
    <property type="entry name" value="VWF_A"/>
</dbReference>
<dbReference type="HOGENOM" id="CLU_523398_0_0_2"/>
<dbReference type="AlphaFoldDB" id="A0A0D5C0H1"/>
<feature type="domain" description="VWFA" evidence="1">
    <location>
        <begin position="348"/>
        <end position="520"/>
    </location>
</feature>
<accession>A0A0D5C0H1</accession>
<reference evidence="2 3" key="2">
    <citation type="journal article" date="2016" name="ISME J.">
        <title>Physiological and genomic characterization of two novel marine thaumarchaeal strains indicates niche differentiation.</title>
        <authorList>
            <person name="Bayer B."/>
            <person name="Vojvoda J."/>
            <person name="Offre P."/>
            <person name="Alves R.J."/>
            <person name="Elisabeth N.H."/>
            <person name="Garcia J.A."/>
            <person name="Volland J.M."/>
            <person name="Srivastava A."/>
            <person name="Schleper C."/>
            <person name="Herndl G.J."/>
        </authorList>
    </citation>
    <scope>NUCLEOTIDE SEQUENCE [LARGE SCALE GENOMIC DNA]</scope>
    <source>
        <strain evidence="2 3">NF5</strain>
    </source>
</reference>
<reference evidence="3" key="1">
    <citation type="submission" date="2015-03" db="EMBL/GenBank/DDBJ databases">
        <title>Characterization of two novel Thaumarchaeota isolated from the Northern Adriatic Sea.</title>
        <authorList>
            <person name="Bayer B."/>
            <person name="Vojvoda J."/>
            <person name="Offre P."/>
            <person name="Srivastava A."/>
            <person name="Elisabeth N."/>
            <person name="Garcia J.A.L."/>
            <person name="Schleper C."/>
            <person name="Herndl G.J."/>
        </authorList>
    </citation>
    <scope>NUCLEOTIDE SEQUENCE [LARGE SCALE GENOMIC DNA]</scope>
    <source>
        <strain evidence="3">NF5</strain>
    </source>
</reference>
<protein>
    <submittedName>
        <fullName evidence="2">von Willebrand factor type A</fullName>
    </submittedName>
</protein>
<name>A0A0D5C0H1_9ARCH</name>
<dbReference type="GeneID" id="24819624"/>
<evidence type="ECO:0000313" key="3">
    <source>
        <dbReference type="Proteomes" id="UP000032408"/>
    </source>
</evidence>
<dbReference type="KEGG" id="nin:NADRNF5_0377"/>